<keyword evidence="3" id="KW-1185">Reference proteome</keyword>
<dbReference type="InterPro" id="IPR053158">
    <property type="entry name" value="CapK_Type1_Caps_Biosynth"/>
</dbReference>
<sequence>MKKTSLENWIFKKIGSRDIEDYQLRKLKENINYVKNNSRFYKEQLRYINENDINSFEDFEKVPFTTAEDIKDNPLRFLCVSQQYISRIVSLNTSGTTGKSKRIFFTEEDQELTIDFFKEGMKDIVNSNDRVLILLPGEISGSVGDLLKKALSRINVESYIQGPIKDVKKVSNIIKLKNINSLVGIPVQVLSLSRKEKEVFSNSIEKVLLSTDYVPNALIEELTDSGNCKVFTHYGMTEMGLGGGVECESLKGYHLREADLYFEVVSPTTGRKVKDGEYGEIVFTTLTRKGMPLIRYRTGDKGRFSAKACDCGTVLRTMDRILGRIENKVEIYDGNFLNMRDIDENLIKIKEIMNYEVSVMDNSKSQIYNKKEGKLYNYRENNIEEKSELVITAYVSKENFEVVKDEIVRNLNQIPVISKSIKKGILEIKILLPDREKESGNGTLKRRIYDYRREYEG</sequence>
<reference evidence="2 3" key="1">
    <citation type="submission" date="2023-04" db="EMBL/GenBank/DDBJ databases">
        <title>Clostridium tannerae sp. nov., isolated from the fecal material of an alpaca.</title>
        <authorList>
            <person name="Miller S."/>
            <person name="Hendry M."/>
            <person name="King J."/>
            <person name="Sankaranarayanan K."/>
            <person name="Lawson P.A."/>
        </authorList>
    </citation>
    <scope>NUCLEOTIDE SEQUENCE [LARGE SCALE GENOMIC DNA]</scope>
    <source>
        <strain evidence="2 3">A1-XYC3</strain>
    </source>
</reference>
<evidence type="ECO:0000313" key="2">
    <source>
        <dbReference type="EMBL" id="MDW8802682.1"/>
    </source>
</evidence>
<dbReference type="InterPro" id="IPR000873">
    <property type="entry name" value="AMP-dep_synth/lig_dom"/>
</dbReference>
<dbReference type="Proteomes" id="UP001281656">
    <property type="component" value="Unassembled WGS sequence"/>
</dbReference>
<organism evidence="2 3">
    <name type="scientific">Clostridium tanneri</name>
    <dbReference type="NCBI Taxonomy" id="3037988"/>
    <lineage>
        <taxon>Bacteria</taxon>
        <taxon>Bacillati</taxon>
        <taxon>Bacillota</taxon>
        <taxon>Clostridia</taxon>
        <taxon>Eubacteriales</taxon>
        <taxon>Clostridiaceae</taxon>
        <taxon>Clostridium</taxon>
    </lineage>
</organism>
<evidence type="ECO:0000313" key="3">
    <source>
        <dbReference type="Proteomes" id="UP001281656"/>
    </source>
</evidence>
<dbReference type="Gene3D" id="3.40.50.12780">
    <property type="entry name" value="N-terminal domain of ligase-like"/>
    <property type="match status" value="1"/>
</dbReference>
<protein>
    <submittedName>
        <fullName evidence="2">AMP-binding protein</fullName>
    </submittedName>
</protein>
<dbReference type="PANTHER" id="PTHR36932:SF1">
    <property type="entry name" value="CAPSULAR POLYSACCHARIDE BIOSYNTHESIS PROTEIN"/>
    <property type="match status" value="1"/>
</dbReference>
<proteinExistence type="predicted"/>
<name>A0ABU4JWZ1_9CLOT</name>
<dbReference type="EMBL" id="JARUJP010000025">
    <property type="protein sequence ID" value="MDW8802682.1"/>
    <property type="molecule type" value="Genomic_DNA"/>
</dbReference>
<dbReference type="InterPro" id="IPR042099">
    <property type="entry name" value="ANL_N_sf"/>
</dbReference>
<evidence type="ECO:0000259" key="1">
    <source>
        <dbReference type="Pfam" id="PF00501"/>
    </source>
</evidence>
<comment type="caution">
    <text evidence="2">The sequence shown here is derived from an EMBL/GenBank/DDBJ whole genome shotgun (WGS) entry which is preliminary data.</text>
</comment>
<gene>
    <name evidence="2" type="ORF">P8V03_16155</name>
</gene>
<dbReference type="PANTHER" id="PTHR36932">
    <property type="entry name" value="CAPSULAR POLYSACCHARIDE BIOSYNTHESIS PROTEIN"/>
    <property type="match status" value="1"/>
</dbReference>
<feature type="domain" description="AMP-dependent synthetase/ligase" evidence="1">
    <location>
        <begin position="93"/>
        <end position="283"/>
    </location>
</feature>
<dbReference type="SUPFAM" id="SSF56801">
    <property type="entry name" value="Acetyl-CoA synthetase-like"/>
    <property type="match status" value="1"/>
</dbReference>
<dbReference type="NCBIfam" id="NF045666">
    <property type="entry name" value="DVU1553_fam_AMP"/>
    <property type="match status" value="1"/>
</dbReference>
<dbReference type="RefSeq" id="WP_318798972.1">
    <property type="nucleotide sequence ID" value="NZ_JARUJP010000025.1"/>
</dbReference>
<dbReference type="Pfam" id="PF00501">
    <property type="entry name" value="AMP-binding"/>
    <property type="match status" value="1"/>
</dbReference>
<accession>A0ABU4JWZ1</accession>